<dbReference type="PANTHER" id="PTHR43214:SF24">
    <property type="entry name" value="TRANSCRIPTIONAL REGULATORY PROTEIN NARL-RELATED"/>
    <property type="match status" value="1"/>
</dbReference>
<dbReference type="KEGG" id="rub:GBA63_03530"/>
<dbReference type="Gene3D" id="3.40.50.2300">
    <property type="match status" value="1"/>
</dbReference>
<dbReference type="GO" id="GO:0000160">
    <property type="term" value="P:phosphorelay signal transduction system"/>
    <property type="evidence" value="ECO:0007669"/>
    <property type="project" value="InterPro"/>
</dbReference>
<evidence type="ECO:0000256" key="5">
    <source>
        <dbReference type="PROSITE-ProRule" id="PRU00169"/>
    </source>
</evidence>
<dbReference type="PROSITE" id="PS00622">
    <property type="entry name" value="HTH_LUXR_1"/>
    <property type="match status" value="1"/>
</dbReference>
<dbReference type="RefSeq" id="WP_207957059.1">
    <property type="nucleotide sequence ID" value="NZ_CP045119.1"/>
</dbReference>
<accession>A0A6G8Q5T8</accession>
<dbReference type="AlphaFoldDB" id="A0A6G8Q5T8"/>
<reference evidence="8 9" key="1">
    <citation type="submission" date="2019-10" db="EMBL/GenBank/DDBJ databases">
        <title>Rubrobacter sp nov SCSIO 52090 isolated from a deep-sea sediment in the South China Sea.</title>
        <authorList>
            <person name="Chen R.W."/>
        </authorList>
    </citation>
    <scope>NUCLEOTIDE SEQUENCE [LARGE SCALE GENOMIC DNA]</scope>
    <source>
        <strain evidence="8 9">SCSIO 52909</strain>
    </source>
</reference>
<evidence type="ECO:0000256" key="2">
    <source>
        <dbReference type="ARBA" id="ARBA00023015"/>
    </source>
</evidence>
<dbReference type="PANTHER" id="PTHR43214">
    <property type="entry name" value="TWO-COMPONENT RESPONSE REGULATOR"/>
    <property type="match status" value="1"/>
</dbReference>
<dbReference type="SUPFAM" id="SSF52172">
    <property type="entry name" value="CheY-like"/>
    <property type="match status" value="1"/>
</dbReference>
<keyword evidence="2" id="KW-0805">Transcription regulation</keyword>
<evidence type="ECO:0000256" key="3">
    <source>
        <dbReference type="ARBA" id="ARBA00023125"/>
    </source>
</evidence>
<evidence type="ECO:0000259" key="6">
    <source>
        <dbReference type="PROSITE" id="PS50043"/>
    </source>
</evidence>
<feature type="domain" description="Response regulatory" evidence="7">
    <location>
        <begin position="8"/>
        <end position="124"/>
    </location>
</feature>
<keyword evidence="1 5" id="KW-0597">Phosphoprotein</keyword>
<dbReference type="CDD" id="cd06170">
    <property type="entry name" value="LuxR_C_like"/>
    <property type="match status" value="1"/>
</dbReference>
<name>A0A6G8Q5T8_9ACTN</name>
<dbReference type="PROSITE" id="PS50110">
    <property type="entry name" value="RESPONSE_REGULATORY"/>
    <property type="match status" value="1"/>
</dbReference>
<dbReference type="SMART" id="SM00448">
    <property type="entry name" value="REC"/>
    <property type="match status" value="1"/>
</dbReference>
<dbReference type="PRINTS" id="PR00038">
    <property type="entry name" value="HTHLUXR"/>
</dbReference>
<dbReference type="GO" id="GO:0006355">
    <property type="term" value="P:regulation of DNA-templated transcription"/>
    <property type="evidence" value="ECO:0007669"/>
    <property type="project" value="InterPro"/>
</dbReference>
<evidence type="ECO:0000259" key="7">
    <source>
        <dbReference type="PROSITE" id="PS50110"/>
    </source>
</evidence>
<dbReference type="EMBL" id="CP045119">
    <property type="protein sequence ID" value="QIN81813.1"/>
    <property type="molecule type" value="Genomic_DNA"/>
</dbReference>
<dbReference type="SMART" id="SM00421">
    <property type="entry name" value="HTH_LUXR"/>
    <property type="match status" value="1"/>
</dbReference>
<keyword evidence="4" id="KW-0804">Transcription</keyword>
<evidence type="ECO:0000313" key="8">
    <source>
        <dbReference type="EMBL" id="QIN81813.1"/>
    </source>
</evidence>
<dbReference type="PROSITE" id="PS50043">
    <property type="entry name" value="HTH_LUXR_2"/>
    <property type="match status" value="1"/>
</dbReference>
<dbReference type="InterPro" id="IPR016032">
    <property type="entry name" value="Sig_transdc_resp-reg_C-effctor"/>
</dbReference>
<dbReference type="GO" id="GO:0003677">
    <property type="term" value="F:DNA binding"/>
    <property type="evidence" value="ECO:0007669"/>
    <property type="project" value="UniProtKB-KW"/>
</dbReference>
<protein>
    <submittedName>
        <fullName evidence="8">Response regulator</fullName>
    </submittedName>
</protein>
<gene>
    <name evidence="8" type="ORF">GBA63_03530</name>
</gene>
<dbReference type="Proteomes" id="UP000501452">
    <property type="component" value="Chromosome"/>
</dbReference>
<dbReference type="InterPro" id="IPR000792">
    <property type="entry name" value="Tscrpt_reg_LuxR_C"/>
</dbReference>
<evidence type="ECO:0000313" key="9">
    <source>
        <dbReference type="Proteomes" id="UP000501452"/>
    </source>
</evidence>
<dbReference type="InterPro" id="IPR001789">
    <property type="entry name" value="Sig_transdc_resp-reg_receiver"/>
</dbReference>
<dbReference type="CDD" id="cd17535">
    <property type="entry name" value="REC_NarL-like"/>
    <property type="match status" value="1"/>
</dbReference>
<proteinExistence type="predicted"/>
<dbReference type="Pfam" id="PF00072">
    <property type="entry name" value="Response_reg"/>
    <property type="match status" value="1"/>
</dbReference>
<dbReference type="SUPFAM" id="SSF46894">
    <property type="entry name" value="C-terminal effector domain of the bipartite response regulators"/>
    <property type="match status" value="1"/>
</dbReference>
<keyword evidence="3" id="KW-0238">DNA-binding</keyword>
<dbReference type="InterPro" id="IPR011006">
    <property type="entry name" value="CheY-like_superfamily"/>
</dbReference>
<dbReference type="InterPro" id="IPR039420">
    <property type="entry name" value="WalR-like"/>
</dbReference>
<organism evidence="8 9">
    <name type="scientific">Rubrobacter tropicus</name>
    <dbReference type="NCBI Taxonomy" id="2653851"/>
    <lineage>
        <taxon>Bacteria</taxon>
        <taxon>Bacillati</taxon>
        <taxon>Actinomycetota</taxon>
        <taxon>Rubrobacteria</taxon>
        <taxon>Rubrobacterales</taxon>
        <taxon>Rubrobacteraceae</taxon>
        <taxon>Rubrobacter</taxon>
    </lineage>
</organism>
<evidence type="ECO:0000256" key="4">
    <source>
        <dbReference type="ARBA" id="ARBA00023163"/>
    </source>
</evidence>
<feature type="domain" description="HTH luxR-type" evidence="6">
    <location>
        <begin position="149"/>
        <end position="214"/>
    </location>
</feature>
<dbReference type="Pfam" id="PF00196">
    <property type="entry name" value="GerE"/>
    <property type="match status" value="1"/>
</dbReference>
<dbReference type="InterPro" id="IPR058245">
    <property type="entry name" value="NreC/VraR/RcsB-like_REC"/>
</dbReference>
<feature type="modified residue" description="4-aspartylphosphate" evidence="5">
    <location>
        <position position="59"/>
    </location>
</feature>
<evidence type="ECO:0000256" key="1">
    <source>
        <dbReference type="ARBA" id="ARBA00022553"/>
    </source>
</evidence>
<sequence length="218" mass="23565">MVEVPTIKVLIADDHALFRYGVRAMLASEDDFEVVGEAATGEEAVALSAELGPDVVLMDVQMPGINGIEATRRVVEKDPGIGVVVVTMFEEDDSVFAAMRAGARGYVLKGADADEVIKVVRAVAGGEAHFGPEIARRLMGFFSAPKPEAREVFPELTEREREVLDLVARGLGNPEIARRLYLSEKTVRNHVSHVFLKLQVADRSQAIVRAREAGLGGA</sequence>
<keyword evidence="9" id="KW-1185">Reference proteome</keyword>